<dbReference type="InParanoid" id="G3HAM5"/>
<evidence type="ECO:0000313" key="2">
    <source>
        <dbReference type="Proteomes" id="UP000001075"/>
    </source>
</evidence>
<protein>
    <submittedName>
        <fullName evidence="1">Uncharacterized protein</fullName>
    </submittedName>
</protein>
<evidence type="ECO:0000313" key="1">
    <source>
        <dbReference type="EMBL" id="EGW02742.1"/>
    </source>
</evidence>
<dbReference type="AlphaFoldDB" id="G3HAM5"/>
<accession>G3HAM5</accession>
<dbReference type="EMBL" id="JH000254">
    <property type="protein sequence ID" value="EGW02742.1"/>
    <property type="molecule type" value="Genomic_DNA"/>
</dbReference>
<name>G3HAM5_CRIGR</name>
<gene>
    <name evidence="1" type="ORF">I79_007480</name>
</gene>
<reference evidence="2" key="1">
    <citation type="journal article" date="2011" name="Nat. Biotechnol.">
        <title>The genomic sequence of the Chinese hamster ovary (CHO)-K1 cell line.</title>
        <authorList>
            <person name="Xu X."/>
            <person name="Nagarajan H."/>
            <person name="Lewis N.E."/>
            <person name="Pan S."/>
            <person name="Cai Z."/>
            <person name="Liu X."/>
            <person name="Chen W."/>
            <person name="Xie M."/>
            <person name="Wang W."/>
            <person name="Hammond S."/>
            <person name="Andersen M.R."/>
            <person name="Neff N."/>
            <person name="Passarelli B."/>
            <person name="Koh W."/>
            <person name="Fan H.C."/>
            <person name="Wang J."/>
            <person name="Gui Y."/>
            <person name="Lee K.H."/>
            <person name="Betenbaugh M.J."/>
            <person name="Quake S.R."/>
            <person name="Famili I."/>
            <person name="Palsson B.O."/>
            <person name="Wang J."/>
        </authorList>
    </citation>
    <scope>NUCLEOTIDE SEQUENCE [LARGE SCALE GENOMIC DNA]</scope>
    <source>
        <strain evidence="2">CHO K1 cell line</strain>
    </source>
</reference>
<organism evidence="1 2">
    <name type="scientific">Cricetulus griseus</name>
    <name type="common">Chinese hamster</name>
    <name type="synonym">Cricetulus barabensis griseus</name>
    <dbReference type="NCBI Taxonomy" id="10029"/>
    <lineage>
        <taxon>Eukaryota</taxon>
        <taxon>Metazoa</taxon>
        <taxon>Chordata</taxon>
        <taxon>Craniata</taxon>
        <taxon>Vertebrata</taxon>
        <taxon>Euteleostomi</taxon>
        <taxon>Mammalia</taxon>
        <taxon>Eutheria</taxon>
        <taxon>Euarchontoglires</taxon>
        <taxon>Glires</taxon>
        <taxon>Rodentia</taxon>
        <taxon>Myomorpha</taxon>
        <taxon>Muroidea</taxon>
        <taxon>Cricetidae</taxon>
        <taxon>Cricetinae</taxon>
        <taxon>Cricetulus</taxon>
    </lineage>
</organism>
<dbReference type="Proteomes" id="UP000001075">
    <property type="component" value="Unassembled WGS sequence"/>
</dbReference>
<proteinExistence type="predicted"/>
<sequence>MPLEARTPTTHPDLRCWKSWGAMKTRLHSNFYHRLLSVTCLGSTKMVPSEPGL</sequence>